<keyword evidence="1" id="KW-0812">Transmembrane</keyword>
<dbReference type="Proteomes" id="UP000464657">
    <property type="component" value="Chromosome"/>
</dbReference>
<feature type="transmembrane region" description="Helical" evidence="1">
    <location>
        <begin position="68"/>
        <end position="87"/>
    </location>
</feature>
<protein>
    <submittedName>
        <fullName evidence="2">Uncharacterized protein</fullName>
    </submittedName>
</protein>
<feature type="transmembrane region" description="Helical" evidence="1">
    <location>
        <begin position="40"/>
        <end position="56"/>
    </location>
</feature>
<dbReference type="EMBL" id="CP019288">
    <property type="protein sequence ID" value="QHI36125.1"/>
    <property type="molecule type" value="Genomic_DNA"/>
</dbReference>
<keyword evidence="1" id="KW-0472">Membrane</keyword>
<feature type="transmembrane region" description="Helical" evidence="1">
    <location>
        <begin position="6"/>
        <end position="28"/>
    </location>
</feature>
<dbReference type="AlphaFoldDB" id="A0A7L4ZHP8"/>
<evidence type="ECO:0000313" key="2">
    <source>
        <dbReference type="EMBL" id="QHI36125.1"/>
    </source>
</evidence>
<reference evidence="2 3" key="1">
    <citation type="journal article" date="2013" name="Int. J. Syst. Evol. Microbiol.">
        <title>Kordia antarctica sp. nov., isolated from Antarctic seawater.</title>
        <authorList>
            <person name="Baek K."/>
            <person name="Choi A."/>
            <person name="Kang I."/>
            <person name="Lee K."/>
            <person name="Cho J.C."/>
        </authorList>
    </citation>
    <scope>NUCLEOTIDE SEQUENCE [LARGE SCALE GENOMIC DNA]</scope>
    <source>
        <strain evidence="2 3">IMCC3317</strain>
    </source>
</reference>
<keyword evidence="3" id="KW-1185">Reference proteome</keyword>
<dbReference type="OrthoDB" id="1139303at2"/>
<evidence type="ECO:0000313" key="3">
    <source>
        <dbReference type="Proteomes" id="UP000464657"/>
    </source>
</evidence>
<proteinExistence type="predicted"/>
<gene>
    <name evidence="2" type="ORF">IMCC3317_14790</name>
</gene>
<organism evidence="2 3">
    <name type="scientific">Kordia antarctica</name>
    <dbReference type="NCBI Taxonomy" id="1218801"/>
    <lineage>
        <taxon>Bacteria</taxon>
        <taxon>Pseudomonadati</taxon>
        <taxon>Bacteroidota</taxon>
        <taxon>Flavobacteriia</taxon>
        <taxon>Flavobacteriales</taxon>
        <taxon>Flavobacteriaceae</taxon>
        <taxon>Kordia</taxon>
    </lineage>
</organism>
<keyword evidence="1" id="KW-1133">Transmembrane helix</keyword>
<evidence type="ECO:0000256" key="1">
    <source>
        <dbReference type="SAM" id="Phobius"/>
    </source>
</evidence>
<dbReference type="RefSeq" id="WP_160128852.1">
    <property type="nucleotide sequence ID" value="NZ_CP019288.1"/>
</dbReference>
<name>A0A7L4ZHP8_9FLAO</name>
<accession>A0A7L4ZHP8</accession>
<sequence length="101" mass="11335">MNLLDFIIGALLANAMPHLIFGLTKTHFLGMFGFSPKGNIMYAILQFVICILLFYFNYGLNTLLENGFLLGGIAIVVLYFIFGKILVNFYGEKKKTATENN</sequence>
<dbReference type="KEGG" id="kan:IMCC3317_14790"/>